<reference evidence="1 2" key="1">
    <citation type="submission" date="2021-03" db="EMBL/GenBank/DDBJ databases">
        <title>Sequencing the genomes of 1000 actinobacteria strains.</title>
        <authorList>
            <person name="Klenk H.-P."/>
        </authorList>
    </citation>
    <scope>NUCLEOTIDE SEQUENCE [LARGE SCALE GENOMIC DNA]</scope>
    <source>
        <strain evidence="1 2">DSM 18824</strain>
    </source>
</reference>
<organism evidence="1 2">
    <name type="scientific">Kribbella aluminosa</name>
    <dbReference type="NCBI Taxonomy" id="416017"/>
    <lineage>
        <taxon>Bacteria</taxon>
        <taxon>Bacillati</taxon>
        <taxon>Actinomycetota</taxon>
        <taxon>Actinomycetes</taxon>
        <taxon>Propionibacteriales</taxon>
        <taxon>Kribbellaceae</taxon>
        <taxon>Kribbella</taxon>
    </lineage>
</organism>
<dbReference type="EMBL" id="JAGINT010000002">
    <property type="protein sequence ID" value="MBP2354976.1"/>
    <property type="molecule type" value="Genomic_DNA"/>
</dbReference>
<evidence type="ECO:0000313" key="1">
    <source>
        <dbReference type="EMBL" id="MBP2354976.1"/>
    </source>
</evidence>
<protein>
    <submittedName>
        <fullName evidence="1">Uncharacterized protein</fullName>
    </submittedName>
</protein>
<evidence type="ECO:0000313" key="2">
    <source>
        <dbReference type="Proteomes" id="UP000755585"/>
    </source>
</evidence>
<accession>A0ABS4UTN2</accession>
<keyword evidence="2" id="KW-1185">Reference proteome</keyword>
<sequence>MLGQVARGVVVDDVAERIPPPAGFLGRDALGVEHPHAILAVVAVLTQPAGGVEDVRSGTHRRSSSLSRELTVLLTGMNAKV</sequence>
<gene>
    <name evidence="1" type="ORF">JOF29_006086</name>
</gene>
<proteinExistence type="predicted"/>
<name>A0ABS4UTN2_9ACTN</name>
<comment type="caution">
    <text evidence="1">The sequence shown here is derived from an EMBL/GenBank/DDBJ whole genome shotgun (WGS) entry which is preliminary data.</text>
</comment>
<dbReference type="Proteomes" id="UP000755585">
    <property type="component" value="Unassembled WGS sequence"/>
</dbReference>